<keyword evidence="6" id="KW-1185">Reference proteome</keyword>
<dbReference type="NCBIfam" id="TIGR00254">
    <property type="entry name" value="GGDEF"/>
    <property type="match status" value="1"/>
</dbReference>
<evidence type="ECO:0000256" key="1">
    <source>
        <dbReference type="ARBA" id="ARBA00012528"/>
    </source>
</evidence>
<dbReference type="Gene3D" id="3.30.70.270">
    <property type="match status" value="1"/>
</dbReference>
<dbReference type="CDD" id="cd01949">
    <property type="entry name" value="GGDEF"/>
    <property type="match status" value="1"/>
</dbReference>
<feature type="transmembrane region" description="Helical" evidence="3">
    <location>
        <begin position="37"/>
        <end position="59"/>
    </location>
</feature>
<dbReference type="EC" id="2.7.7.65" evidence="1"/>
<accession>A0A9X1A7X0</accession>
<dbReference type="SMART" id="SM00267">
    <property type="entry name" value="GGDEF"/>
    <property type="match status" value="1"/>
</dbReference>
<proteinExistence type="predicted"/>
<dbReference type="FunFam" id="3.30.70.270:FF:000001">
    <property type="entry name" value="Diguanylate cyclase domain protein"/>
    <property type="match status" value="1"/>
</dbReference>
<name>A0A9X1A7X0_9HYPH</name>
<dbReference type="PROSITE" id="PS50887">
    <property type="entry name" value="GGDEF"/>
    <property type="match status" value="1"/>
</dbReference>
<keyword evidence="3" id="KW-0472">Membrane</keyword>
<gene>
    <name evidence="5" type="ORF">J1C56_02995</name>
</gene>
<keyword evidence="3" id="KW-0812">Transmembrane</keyword>
<dbReference type="GO" id="GO:0052621">
    <property type="term" value="F:diguanylate cyclase activity"/>
    <property type="evidence" value="ECO:0007669"/>
    <property type="project" value="UniProtKB-EC"/>
</dbReference>
<dbReference type="InterPro" id="IPR029787">
    <property type="entry name" value="Nucleotide_cyclase"/>
</dbReference>
<reference evidence="5" key="2">
    <citation type="submission" date="2021-03" db="EMBL/GenBank/DDBJ databases">
        <authorList>
            <person name="Artuso I."/>
            <person name="Turrini P."/>
            <person name="Pirolo M."/>
            <person name="Lugli G.A."/>
            <person name="Ventura M."/>
            <person name="Visca P."/>
        </authorList>
    </citation>
    <scope>NUCLEOTIDE SEQUENCE</scope>
    <source>
        <strain evidence="5">LMG 26462</strain>
    </source>
</reference>
<dbReference type="PANTHER" id="PTHR45138:SF9">
    <property type="entry name" value="DIGUANYLATE CYCLASE DGCM-RELATED"/>
    <property type="match status" value="1"/>
</dbReference>
<evidence type="ECO:0000256" key="2">
    <source>
        <dbReference type="ARBA" id="ARBA00034247"/>
    </source>
</evidence>
<sequence>MWKITFRACLVTIAVIVASQIISFAIRYSAGQPFTAFVFAMNSVLPILTAFPAGFLIFWQNEKLKRALAELSEAHTQLKAKATHDQMTGLLNREAFFEKSKQARRKCDSGALLLIDADNFKNINDTFGHLVGDEALKLISNALRASIREHDLVGRVGGEEFCVFLPATNQDEAASIAERIRAEVERIAFHPVDGRPHRLTVSVGAVVSAGQQPTSQLMRLADRGLYEAKEQGRNRVVFAKAVMSAA</sequence>
<dbReference type="SUPFAM" id="SSF55073">
    <property type="entry name" value="Nucleotide cyclase"/>
    <property type="match status" value="1"/>
</dbReference>
<dbReference type="PANTHER" id="PTHR45138">
    <property type="entry name" value="REGULATORY COMPONENTS OF SENSORY TRANSDUCTION SYSTEM"/>
    <property type="match status" value="1"/>
</dbReference>
<evidence type="ECO:0000256" key="3">
    <source>
        <dbReference type="SAM" id="Phobius"/>
    </source>
</evidence>
<evidence type="ECO:0000259" key="4">
    <source>
        <dbReference type="PROSITE" id="PS50887"/>
    </source>
</evidence>
<reference evidence="5" key="1">
    <citation type="journal article" date="2021" name="Microorganisms">
        <title>Phylogenomic Reconstruction and Metabolic Potential of the Genus Aminobacter.</title>
        <authorList>
            <person name="Artuso I."/>
            <person name="Turrini P."/>
            <person name="Pirolo M."/>
            <person name="Lugli G.A."/>
            <person name="Ventura M."/>
            <person name="Visca P."/>
        </authorList>
    </citation>
    <scope>NUCLEOTIDE SEQUENCE</scope>
    <source>
        <strain evidence="5">LMG 26462</strain>
    </source>
</reference>
<evidence type="ECO:0000313" key="5">
    <source>
        <dbReference type="EMBL" id="MBT1154552.1"/>
    </source>
</evidence>
<feature type="domain" description="GGDEF" evidence="4">
    <location>
        <begin position="108"/>
        <end position="241"/>
    </location>
</feature>
<dbReference type="InterPro" id="IPR050469">
    <property type="entry name" value="Diguanylate_Cyclase"/>
</dbReference>
<dbReference type="Proteomes" id="UP001138921">
    <property type="component" value="Unassembled WGS sequence"/>
</dbReference>
<organism evidence="5 6">
    <name type="scientific">Aminobacter anthyllidis</name>
    <dbReference type="NCBI Taxonomy" id="1035067"/>
    <lineage>
        <taxon>Bacteria</taxon>
        <taxon>Pseudomonadati</taxon>
        <taxon>Pseudomonadota</taxon>
        <taxon>Alphaproteobacteria</taxon>
        <taxon>Hyphomicrobiales</taxon>
        <taxon>Phyllobacteriaceae</taxon>
        <taxon>Aminobacter</taxon>
    </lineage>
</organism>
<protein>
    <recommendedName>
        <fullName evidence="1">diguanylate cyclase</fullName>
        <ecNumber evidence="1">2.7.7.65</ecNumber>
    </recommendedName>
</protein>
<dbReference type="AlphaFoldDB" id="A0A9X1A7X0"/>
<dbReference type="Pfam" id="PF00990">
    <property type="entry name" value="GGDEF"/>
    <property type="match status" value="1"/>
</dbReference>
<keyword evidence="3" id="KW-1133">Transmembrane helix</keyword>
<dbReference type="InterPro" id="IPR043128">
    <property type="entry name" value="Rev_trsase/Diguanyl_cyclase"/>
</dbReference>
<comment type="caution">
    <text evidence="5">The sequence shown here is derived from an EMBL/GenBank/DDBJ whole genome shotgun (WGS) entry which is preliminary data.</text>
</comment>
<evidence type="ECO:0000313" key="6">
    <source>
        <dbReference type="Proteomes" id="UP001138921"/>
    </source>
</evidence>
<dbReference type="EMBL" id="JAFLWW010000001">
    <property type="protein sequence ID" value="MBT1154552.1"/>
    <property type="molecule type" value="Genomic_DNA"/>
</dbReference>
<dbReference type="InterPro" id="IPR000160">
    <property type="entry name" value="GGDEF_dom"/>
</dbReference>
<comment type="catalytic activity">
    <reaction evidence="2">
        <text>2 GTP = 3',3'-c-di-GMP + 2 diphosphate</text>
        <dbReference type="Rhea" id="RHEA:24898"/>
        <dbReference type="ChEBI" id="CHEBI:33019"/>
        <dbReference type="ChEBI" id="CHEBI:37565"/>
        <dbReference type="ChEBI" id="CHEBI:58805"/>
        <dbReference type="EC" id="2.7.7.65"/>
    </reaction>
</comment>